<evidence type="ECO:0000256" key="5">
    <source>
        <dbReference type="ARBA" id="ARBA00023077"/>
    </source>
</evidence>
<dbReference type="SUPFAM" id="SSF49464">
    <property type="entry name" value="Carboxypeptidase regulatory domain-like"/>
    <property type="match status" value="1"/>
</dbReference>
<reference evidence="13 14" key="1">
    <citation type="submission" date="2018-07" db="EMBL/GenBank/DDBJ databases">
        <title>Leeuwenhoekiella genomics.</title>
        <authorList>
            <person name="Tahon G."/>
            <person name="Willems A."/>
        </authorList>
    </citation>
    <scope>NUCLEOTIDE SEQUENCE [LARGE SCALE GENOMIC DNA]</scope>
    <source>
        <strain evidence="13 14">LMG 29608</strain>
    </source>
</reference>
<dbReference type="OrthoDB" id="9768177at2"/>
<evidence type="ECO:0000256" key="9">
    <source>
        <dbReference type="RuleBase" id="RU003357"/>
    </source>
</evidence>
<dbReference type="Pfam" id="PF00593">
    <property type="entry name" value="TonB_dep_Rec_b-barrel"/>
    <property type="match status" value="1"/>
</dbReference>
<comment type="subcellular location">
    <subcellularLocation>
        <location evidence="1 8">Cell outer membrane</location>
        <topology evidence="1 8">Multi-pass membrane protein</topology>
    </subcellularLocation>
</comment>
<organism evidence="13 14">
    <name type="scientific">Leeuwenhoekiella polynyae</name>
    <dbReference type="NCBI Taxonomy" id="1550906"/>
    <lineage>
        <taxon>Bacteria</taxon>
        <taxon>Pseudomonadati</taxon>
        <taxon>Bacteroidota</taxon>
        <taxon>Flavobacteriia</taxon>
        <taxon>Flavobacteriales</taxon>
        <taxon>Flavobacteriaceae</taxon>
        <taxon>Leeuwenhoekiella</taxon>
    </lineage>
</organism>
<dbReference type="NCBIfam" id="TIGR04056">
    <property type="entry name" value="OMP_RagA_SusC"/>
    <property type="match status" value="1"/>
</dbReference>
<dbReference type="InterPro" id="IPR036942">
    <property type="entry name" value="Beta-barrel_TonB_sf"/>
</dbReference>
<dbReference type="GO" id="GO:0009279">
    <property type="term" value="C:cell outer membrane"/>
    <property type="evidence" value="ECO:0007669"/>
    <property type="project" value="UniProtKB-SubCell"/>
</dbReference>
<dbReference type="InterPro" id="IPR000531">
    <property type="entry name" value="Beta-barrel_TonB"/>
</dbReference>
<evidence type="ECO:0000256" key="3">
    <source>
        <dbReference type="ARBA" id="ARBA00022452"/>
    </source>
</evidence>
<dbReference type="Pfam" id="PF07715">
    <property type="entry name" value="Plug"/>
    <property type="match status" value="1"/>
</dbReference>
<feature type="domain" description="TonB-dependent receptor plug" evidence="12">
    <location>
        <begin position="159"/>
        <end position="291"/>
    </location>
</feature>
<evidence type="ECO:0000256" key="1">
    <source>
        <dbReference type="ARBA" id="ARBA00004571"/>
    </source>
</evidence>
<dbReference type="InterPro" id="IPR037066">
    <property type="entry name" value="Plug_dom_sf"/>
</dbReference>
<keyword evidence="2 8" id="KW-0813">Transport</keyword>
<comment type="similarity">
    <text evidence="8 9">Belongs to the TonB-dependent receptor family.</text>
</comment>
<dbReference type="FunFam" id="2.170.130.10:FF:000008">
    <property type="entry name" value="SusC/RagA family TonB-linked outer membrane protein"/>
    <property type="match status" value="1"/>
</dbReference>
<dbReference type="AlphaFoldDB" id="A0A4Q0P3M6"/>
<dbReference type="PROSITE" id="PS52016">
    <property type="entry name" value="TONB_DEPENDENT_REC_3"/>
    <property type="match status" value="1"/>
</dbReference>
<dbReference type="InterPro" id="IPR008969">
    <property type="entry name" value="CarboxyPept-like_regulatory"/>
</dbReference>
<dbReference type="InterPro" id="IPR012910">
    <property type="entry name" value="Plug_dom"/>
</dbReference>
<keyword evidence="14" id="KW-1185">Reference proteome</keyword>
<evidence type="ECO:0000256" key="7">
    <source>
        <dbReference type="ARBA" id="ARBA00023237"/>
    </source>
</evidence>
<proteinExistence type="inferred from homology"/>
<keyword evidence="7 8" id="KW-0998">Cell outer membrane</keyword>
<keyword evidence="5 9" id="KW-0798">TonB box</keyword>
<evidence type="ECO:0000256" key="10">
    <source>
        <dbReference type="SAM" id="MobiDB-lite"/>
    </source>
</evidence>
<dbReference type="Proteomes" id="UP000289859">
    <property type="component" value="Unassembled WGS sequence"/>
</dbReference>
<evidence type="ECO:0000313" key="14">
    <source>
        <dbReference type="Proteomes" id="UP000289859"/>
    </source>
</evidence>
<dbReference type="FunFam" id="2.60.40.1120:FF:000003">
    <property type="entry name" value="Outer membrane protein Omp121"/>
    <property type="match status" value="1"/>
</dbReference>
<dbReference type="SUPFAM" id="SSF56935">
    <property type="entry name" value="Porins"/>
    <property type="match status" value="1"/>
</dbReference>
<dbReference type="InterPro" id="IPR023997">
    <property type="entry name" value="TonB-dep_OMP_SusC/RagA_CS"/>
</dbReference>
<dbReference type="NCBIfam" id="TIGR04057">
    <property type="entry name" value="SusC_RagA_signa"/>
    <property type="match status" value="1"/>
</dbReference>
<dbReference type="Gene3D" id="2.170.130.10">
    <property type="entry name" value="TonB-dependent receptor, plug domain"/>
    <property type="match status" value="1"/>
</dbReference>
<keyword evidence="6 8" id="KW-0472">Membrane</keyword>
<dbReference type="InterPro" id="IPR023996">
    <property type="entry name" value="TonB-dep_OMP_SusC/RagA"/>
</dbReference>
<feature type="domain" description="TonB-dependent receptor-like beta-barrel" evidence="11">
    <location>
        <begin position="506"/>
        <end position="1049"/>
    </location>
</feature>
<gene>
    <name evidence="13" type="ORF">DSM02_2342</name>
</gene>
<dbReference type="InterPro" id="IPR039426">
    <property type="entry name" value="TonB-dep_rcpt-like"/>
</dbReference>
<comment type="caution">
    <text evidence="13">The sequence shown here is derived from an EMBL/GenBank/DDBJ whole genome shotgun (WGS) entry which is preliminary data.</text>
</comment>
<evidence type="ECO:0000256" key="6">
    <source>
        <dbReference type="ARBA" id="ARBA00023136"/>
    </source>
</evidence>
<dbReference type="Pfam" id="PF13715">
    <property type="entry name" value="CarbopepD_reg_2"/>
    <property type="match status" value="1"/>
</dbReference>
<protein>
    <submittedName>
        <fullName evidence="13">TonB-linked SusC/RagA family outer membrane protein</fullName>
    </submittedName>
</protein>
<dbReference type="EMBL" id="QOVK01000009">
    <property type="protein sequence ID" value="RXG20971.1"/>
    <property type="molecule type" value="Genomic_DNA"/>
</dbReference>
<keyword evidence="3 8" id="KW-1134">Transmembrane beta strand</keyword>
<feature type="region of interest" description="Disordered" evidence="10">
    <location>
        <begin position="235"/>
        <end position="262"/>
    </location>
</feature>
<keyword evidence="4 8" id="KW-0812">Transmembrane</keyword>
<evidence type="ECO:0000256" key="2">
    <source>
        <dbReference type="ARBA" id="ARBA00022448"/>
    </source>
</evidence>
<sequence>MKYYGSIFIEALINKPVFYQTHNISINSTIFSIMLKKIIKRKGGMKRISKMITFALFCLLTQLSLAQQNVVEGTVTDQNGNPLLGVNVIQKNTSNGTATDFDGNFQLNVPQDGILVFSFIGFETKEVAVDQRQRVDVALSEDSESLDEVVLIGYGTQQRQDVNGSVSSIESDEIENIPQVSIDQLMQGRASGVTISQNSGKPGSAVSVRIRGITSITGNNEPLYVIDGVPISGDSRNTSTSGRTAAADFGGNGQTGTSPLAGLNPSDIESVDILKDASATAIYGSRGANGVVIIKTKTGSRNKAGSLKYNTYYALQEPQKLLDVMDLPTYAGLQNALAVEYGTEPRIEFTTIENLGDGTDWQDEVFQQAILKSHQISYSQGYEKVNYLISGSYLDQEGTVLGSGFDRLTVRANIDGNLKDWLKVGANLTASRTSEDITLNSNRNGIVSLGLLQAPDVAVRNPDGSFAGPPDEPGAIEGSINPVALALERSNSLLTYNVLGNFYSEFTLMDGLTFRNEIGGNLTFGTNTQFTPTYEWGRFINENATLFEKREKSHFWIIKNYFNFSKNFGDHNLNVLLGQEAQESFWEGIQAQGQGFVNNDIQTLNNANSIVSYDAYQGSTALNSYFGRANYSFKNKYSLTATLRADGSSKFDPQGGKQWGYFPSFATSWKLSNEPWMESFNETVDNIRLKAGYGVVGNQGIANYLYGSSLNNTPTGIGLGYLVNNIPNPDLKWEETRQTNLGIEFTLLDNRFNATIEVYNKVSKDFLYQLPLPVFLTGPDNYLGGISAPFVNLGEMNNKGIDVSMGYSTLKTKDFSWSTNFNISHYRNEVTELYNESLEVLRSVTTGFLSSPITRTVEGEPLGKYWGYKVAGIFRTQEDIDGAPVQFGIPFSEELGDNSLGDIQYVDVNEDGVIDEKDRTYIGNPHPDFTFGFTNNFKYKNFDLSIFLQGSYGNDLLNLTRKETVGLSRLYTNQLNIAQDYYTPDNIDAAFPRPRRGDDNQNLFISDRYVEDGSYLRIQNVSLGYNLPQTFCQRFYLSNLKVYGTIQNLYTFTNYSGYDPEIGSFNGDALQMGVDRGRYPIPRTFTLGLNVEF</sequence>
<dbReference type="Gene3D" id="2.60.40.1120">
    <property type="entry name" value="Carboxypeptidase-like, regulatory domain"/>
    <property type="match status" value="1"/>
</dbReference>
<evidence type="ECO:0000256" key="8">
    <source>
        <dbReference type="PROSITE-ProRule" id="PRU01360"/>
    </source>
</evidence>
<evidence type="ECO:0000259" key="11">
    <source>
        <dbReference type="Pfam" id="PF00593"/>
    </source>
</evidence>
<dbReference type="Gene3D" id="2.40.170.20">
    <property type="entry name" value="TonB-dependent receptor, beta-barrel domain"/>
    <property type="match status" value="1"/>
</dbReference>
<accession>A0A4Q0P3M6</accession>
<name>A0A4Q0P3M6_9FLAO</name>
<evidence type="ECO:0000256" key="4">
    <source>
        <dbReference type="ARBA" id="ARBA00022692"/>
    </source>
</evidence>
<evidence type="ECO:0000313" key="13">
    <source>
        <dbReference type="EMBL" id="RXG20971.1"/>
    </source>
</evidence>
<evidence type="ECO:0000259" key="12">
    <source>
        <dbReference type="Pfam" id="PF07715"/>
    </source>
</evidence>